<evidence type="ECO:0000256" key="5">
    <source>
        <dbReference type="SAM" id="SignalP"/>
    </source>
</evidence>
<dbReference type="InterPro" id="IPR006665">
    <property type="entry name" value="OmpA-like"/>
</dbReference>
<keyword evidence="8" id="KW-1185">Reference proteome</keyword>
<feature type="region of interest" description="Disordered" evidence="4">
    <location>
        <begin position="144"/>
        <end position="164"/>
    </location>
</feature>
<feature type="signal peptide" evidence="5">
    <location>
        <begin position="1"/>
        <end position="33"/>
    </location>
</feature>
<dbReference type="SUPFAM" id="SSF103088">
    <property type="entry name" value="OmpA-like"/>
    <property type="match status" value="1"/>
</dbReference>
<comment type="caution">
    <text evidence="7">The sequence shown here is derived from an EMBL/GenBank/DDBJ whole genome shotgun (WGS) entry which is preliminary data.</text>
</comment>
<dbReference type="PRINTS" id="PR01021">
    <property type="entry name" value="OMPADOMAIN"/>
</dbReference>
<dbReference type="AlphaFoldDB" id="A0A494XM52"/>
<reference evidence="7 8" key="1">
    <citation type="submission" date="2018-10" db="EMBL/GenBank/DDBJ databases">
        <title>Robbsia sp. DHC34, isolated from soil.</title>
        <authorList>
            <person name="Gao Z.-H."/>
            <person name="Qiu L.-H."/>
        </authorList>
    </citation>
    <scope>NUCLEOTIDE SEQUENCE [LARGE SCALE GENOMIC DNA]</scope>
    <source>
        <strain evidence="7 8">DHC34</strain>
    </source>
</reference>
<keyword evidence="2 3" id="KW-0472">Membrane</keyword>
<dbReference type="InterPro" id="IPR050330">
    <property type="entry name" value="Bact_OuterMem_StrucFunc"/>
</dbReference>
<dbReference type="PROSITE" id="PS51123">
    <property type="entry name" value="OMPA_2"/>
    <property type="match status" value="1"/>
</dbReference>
<evidence type="ECO:0000313" key="7">
    <source>
        <dbReference type="EMBL" id="RKP51770.1"/>
    </source>
</evidence>
<dbReference type="Pfam" id="PF00691">
    <property type="entry name" value="OmpA"/>
    <property type="match status" value="1"/>
</dbReference>
<dbReference type="CDD" id="cd07185">
    <property type="entry name" value="OmpA_C-like"/>
    <property type="match status" value="1"/>
</dbReference>
<dbReference type="PANTHER" id="PTHR30329:SF17">
    <property type="entry name" value="LIPOPROTEIN YFIB-RELATED"/>
    <property type="match status" value="1"/>
</dbReference>
<evidence type="ECO:0000256" key="4">
    <source>
        <dbReference type="SAM" id="MobiDB-lite"/>
    </source>
</evidence>
<evidence type="ECO:0000256" key="3">
    <source>
        <dbReference type="PROSITE-ProRule" id="PRU00473"/>
    </source>
</evidence>
<dbReference type="InterPro" id="IPR006664">
    <property type="entry name" value="OMP_bac"/>
</dbReference>
<dbReference type="PRINTS" id="PR01023">
    <property type="entry name" value="NAFLGMOTY"/>
</dbReference>
<name>A0A494XM52_9BURK</name>
<dbReference type="InterPro" id="IPR036737">
    <property type="entry name" value="OmpA-like_sf"/>
</dbReference>
<evidence type="ECO:0000259" key="6">
    <source>
        <dbReference type="PROSITE" id="PS51123"/>
    </source>
</evidence>
<dbReference type="Gene3D" id="3.30.1330.60">
    <property type="entry name" value="OmpA-like domain"/>
    <property type="match status" value="1"/>
</dbReference>
<proteinExistence type="predicted"/>
<evidence type="ECO:0000256" key="1">
    <source>
        <dbReference type="ARBA" id="ARBA00004442"/>
    </source>
</evidence>
<comment type="subcellular location">
    <subcellularLocation>
        <location evidence="1">Cell outer membrane</location>
    </subcellularLocation>
</comment>
<keyword evidence="5" id="KW-0732">Signal</keyword>
<evidence type="ECO:0000256" key="2">
    <source>
        <dbReference type="ARBA" id="ARBA00023136"/>
    </source>
</evidence>
<accession>A0A494XM52</accession>
<organism evidence="7 8">
    <name type="scientific">Pararobbsia silviterrae</name>
    <dbReference type="NCBI Taxonomy" id="1792498"/>
    <lineage>
        <taxon>Bacteria</taxon>
        <taxon>Pseudomonadati</taxon>
        <taxon>Pseudomonadota</taxon>
        <taxon>Betaproteobacteria</taxon>
        <taxon>Burkholderiales</taxon>
        <taxon>Burkholderiaceae</taxon>
        <taxon>Pararobbsia</taxon>
    </lineage>
</organism>
<evidence type="ECO:0000313" key="8">
    <source>
        <dbReference type="Proteomes" id="UP000270342"/>
    </source>
</evidence>
<gene>
    <name evidence="7" type="ORF">D7S86_17570</name>
</gene>
<dbReference type="GO" id="GO:0009279">
    <property type="term" value="C:cell outer membrane"/>
    <property type="evidence" value="ECO:0007669"/>
    <property type="project" value="UniProtKB-SubCell"/>
</dbReference>
<dbReference type="PANTHER" id="PTHR30329">
    <property type="entry name" value="STATOR ELEMENT OF FLAGELLAR MOTOR COMPLEX"/>
    <property type="match status" value="1"/>
</dbReference>
<dbReference type="EMBL" id="RBZU01000008">
    <property type="protein sequence ID" value="RKP51770.1"/>
    <property type="molecule type" value="Genomic_DNA"/>
</dbReference>
<feature type="chain" id="PRO_5019825100" description="OmpA-like domain-containing protein" evidence="5">
    <location>
        <begin position="34"/>
        <end position="177"/>
    </location>
</feature>
<feature type="domain" description="OmpA-like" evidence="6">
    <location>
        <begin position="61"/>
        <end position="177"/>
    </location>
</feature>
<sequence length="177" mass="19081">MYTHSVLPSGRCAIRRFSSRALFGAVLVACALAGCQTAPPRVGLSQSQLAALEQAGFRQTDDGWALGLNDRVLFDSDKFELRSDAKATIERVGQSLLKVDLTHVRVYGYTDATGGDEYNDKLSKRRADAVGDTLAEVGMPREGITTFGEGKRNPVADNGTPEGRAQNRRVAIVIPTP</sequence>
<protein>
    <recommendedName>
        <fullName evidence="6">OmpA-like domain-containing protein</fullName>
    </recommendedName>
</protein>
<dbReference type="RefSeq" id="WP_121088175.1">
    <property type="nucleotide sequence ID" value="NZ_RBZU01000008.1"/>
</dbReference>
<dbReference type="Proteomes" id="UP000270342">
    <property type="component" value="Unassembled WGS sequence"/>
</dbReference>
<dbReference type="OrthoDB" id="9782229at2"/>